<evidence type="ECO:0000313" key="3">
    <source>
        <dbReference type="Proteomes" id="UP000604825"/>
    </source>
</evidence>
<name>A0A811P0N6_9POAL</name>
<dbReference type="Proteomes" id="UP000604825">
    <property type="component" value="Unassembled WGS sequence"/>
</dbReference>
<keyword evidence="1" id="KW-1133">Transmembrane helix</keyword>
<keyword evidence="3" id="KW-1185">Reference proteome</keyword>
<gene>
    <name evidence="2" type="ORF">NCGR_LOCUS21791</name>
</gene>
<dbReference type="EMBL" id="CAJGYO010000005">
    <property type="protein sequence ID" value="CAD6231970.1"/>
    <property type="molecule type" value="Genomic_DNA"/>
</dbReference>
<protein>
    <submittedName>
        <fullName evidence="2">Uncharacterized protein</fullName>
    </submittedName>
</protein>
<dbReference type="PANTHER" id="PTHR33186:SF15">
    <property type="entry name" value="OS06G0249850 PROTEIN"/>
    <property type="match status" value="1"/>
</dbReference>
<dbReference type="PANTHER" id="PTHR33186">
    <property type="entry name" value="OS10G0136150 PROTEIN-RELATED"/>
    <property type="match status" value="1"/>
</dbReference>
<keyword evidence="1" id="KW-0472">Membrane</keyword>
<keyword evidence="1" id="KW-0812">Transmembrane</keyword>
<feature type="transmembrane region" description="Helical" evidence="1">
    <location>
        <begin position="12"/>
        <end position="31"/>
    </location>
</feature>
<organism evidence="2 3">
    <name type="scientific">Miscanthus lutarioriparius</name>
    <dbReference type="NCBI Taxonomy" id="422564"/>
    <lineage>
        <taxon>Eukaryota</taxon>
        <taxon>Viridiplantae</taxon>
        <taxon>Streptophyta</taxon>
        <taxon>Embryophyta</taxon>
        <taxon>Tracheophyta</taxon>
        <taxon>Spermatophyta</taxon>
        <taxon>Magnoliopsida</taxon>
        <taxon>Liliopsida</taxon>
        <taxon>Poales</taxon>
        <taxon>Poaceae</taxon>
        <taxon>PACMAD clade</taxon>
        <taxon>Panicoideae</taxon>
        <taxon>Andropogonodae</taxon>
        <taxon>Andropogoneae</taxon>
        <taxon>Saccharinae</taxon>
        <taxon>Miscanthus</taxon>
    </lineage>
</organism>
<accession>A0A811P0N6</accession>
<comment type="caution">
    <text evidence="2">The sequence shown here is derived from an EMBL/GenBank/DDBJ whole genome shotgun (WGS) entry which is preliminary data.</text>
</comment>
<proteinExistence type="predicted"/>
<feature type="transmembrane region" description="Helical" evidence="1">
    <location>
        <begin position="74"/>
        <end position="95"/>
    </location>
</feature>
<evidence type="ECO:0000256" key="1">
    <source>
        <dbReference type="SAM" id="Phobius"/>
    </source>
</evidence>
<dbReference type="AlphaFoldDB" id="A0A811P0N6"/>
<reference evidence="2" key="1">
    <citation type="submission" date="2020-10" db="EMBL/GenBank/DDBJ databases">
        <authorList>
            <person name="Han B."/>
            <person name="Lu T."/>
            <person name="Zhao Q."/>
            <person name="Huang X."/>
            <person name="Zhao Y."/>
        </authorList>
    </citation>
    <scope>NUCLEOTIDE SEQUENCE</scope>
</reference>
<sequence>MPMANPSDSASVVGFAEGVGIIFVTSGVGLFMMELKSGRVRKVDKPWDFSNVLPYMSFYTPGIVLTLADPLAFLVFAASIYLLSWFWLVNGLLIAI</sequence>
<evidence type="ECO:0000313" key="2">
    <source>
        <dbReference type="EMBL" id="CAD6231970.1"/>
    </source>
</evidence>
<feature type="transmembrane region" description="Helical" evidence="1">
    <location>
        <begin position="52"/>
        <end position="68"/>
    </location>
</feature>
<dbReference type="OrthoDB" id="693066at2759"/>